<organism evidence="1 2">
    <name type="scientific">Acidaminococcus fermentans</name>
    <dbReference type="NCBI Taxonomy" id="905"/>
    <lineage>
        <taxon>Bacteria</taxon>
        <taxon>Bacillati</taxon>
        <taxon>Bacillota</taxon>
        <taxon>Negativicutes</taxon>
        <taxon>Acidaminococcales</taxon>
        <taxon>Acidaminococcaceae</taxon>
        <taxon>Acidaminococcus</taxon>
    </lineage>
</organism>
<sequence>MRYPYMTLADETEISHSSMGDDGTVRVYIETPCEGGFHHAECILPGYQWKDIQGYSAEKIQEFDVFLHHNAHMILELAQTGGFTHATAV</sequence>
<dbReference type="GeneID" id="78334431"/>
<gene>
    <name evidence="1" type="ORF">SAMN05216495_10386</name>
</gene>
<evidence type="ECO:0000313" key="1">
    <source>
        <dbReference type="EMBL" id="SDW61390.1"/>
    </source>
</evidence>
<dbReference type="EMBL" id="FNOP01000003">
    <property type="protein sequence ID" value="SDW61390.1"/>
    <property type="molecule type" value="Genomic_DNA"/>
</dbReference>
<protein>
    <submittedName>
        <fullName evidence="1">Uncharacterized protein</fullName>
    </submittedName>
</protein>
<dbReference type="RefSeq" id="WP_012938055.1">
    <property type="nucleotide sequence ID" value="NZ_CALAKB010000028.1"/>
</dbReference>
<dbReference type="Proteomes" id="UP000182379">
    <property type="component" value="Unassembled WGS sequence"/>
</dbReference>
<reference evidence="1 2" key="1">
    <citation type="submission" date="2016-10" db="EMBL/GenBank/DDBJ databases">
        <authorList>
            <person name="Varghese N."/>
            <person name="Submissions S."/>
        </authorList>
    </citation>
    <scope>NUCLEOTIDE SEQUENCE [LARGE SCALE GENOMIC DNA]</scope>
    <source>
        <strain evidence="1 2">WCC6</strain>
    </source>
</reference>
<accession>A0A1H2UZC5</accession>
<dbReference type="OMA" id="YSESEMM"/>
<evidence type="ECO:0000313" key="2">
    <source>
        <dbReference type="Proteomes" id="UP000182379"/>
    </source>
</evidence>
<dbReference type="AlphaFoldDB" id="A0A1H2UZC5"/>
<proteinExistence type="predicted"/>
<name>A0A1H2UZC5_ACIFE</name>
<comment type="caution">
    <text evidence="1">The sequence shown here is derived from an EMBL/GenBank/DDBJ whole genome shotgun (WGS) entry which is preliminary data.</text>
</comment>